<evidence type="ECO:0000313" key="2">
    <source>
        <dbReference type="Proteomes" id="UP001178507"/>
    </source>
</evidence>
<evidence type="ECO:0000313" key="1">
    <source>
        <dbReference type="EMBL" id="CAJ1396533.1"/>
    </source>
</evidence>
<dbReference type="EMBL" id="CAUJNA010003235">
    <property type="protein sequence ID" value="CAJ1396533.1"/>
    <property type="molecule type" value="Genomic_DNA"/>
</dbReference>
<dbReference type="CDD" id="cd02440">
    <property type="entry name" value="AdoMet_MTases"/>
    <property type="match status" value="1"/>
</dbReference>
<name>A0AA36NBQ7_9DINO</name>
<dbReference type="Gene3D" id="3.40.50.150">
    <property type="entry name" value="Vaccinia Virus protein VP39"/>
    <property type="match status" value="1"/>
</dbReference>
<organism evidence="1 2">
    <name type="scientific">Effrenium voratum</name>
    <dbReference type="NCBI Taxonomy" id="2562239"/>
    <lineage>
        <taxon>Eukaryota</taxon>
        <taxon>Sar</taxon>
        <taxon>Alveolata</taxon>
        <taxon>Dinophyceae</taxon>
        <taxon>Suessiales</taxon>
        <taxon>Symbiodiniaceae</taxon>
        <taxon>Effrenium</taxon>
    </lineage>
</organism>
<dbReference type="InterPro" id="IPR029063">
    <property type="entry name" value="SAM-dependent_MTases_sf"/>
</dbReference>
<gene>
    <name evidence="1" type="ORF">EVOR1521_LOCUS20753</name>
</gene>
<dbReference type="AlphaFoldDB" id="A0AA36NBQ7"/>
<accession>A0AA36NBQ7</accession>
<reference evidence="1" key="1">
    <citation type="submission" date="2023-08" db="EMBL/GenBank/DDBJ databases">
        <authorList>
            <person name="Chen Y."/>
            <person name="Shah S."/>
            <person name="Dougan E. K."/>
            <person name="Thang M."/>
            <person name="Chan C."/>
        </authorList>
    </citation>
    <scope>NUCLEOTIDE SEQUENCE</scope>
</reference>
<sequence length="351" mass="39062">MFDRPAVYSLKNGFPVADYSGTMGKAIFWQHLAASYRYLPESSDFIQCAASRWRNDSADCMPEVAIRRYQAYWTNLLPEEYEVCCQPCKADQCEEPEMLAQLPLCGFPFGSVDHLPAFLPELQLSLPSGPLRLLQGITDDDLHCSATHCRLRPFFVHDLETRLLWSTALAVYLDLQPDMQNRRIIDLGAGIGLTCLVLMRRGADVTCTDVDDGALVVSSTNAAAMTAALKSTTVHGVVRVARFNYSSSVASWRRQGVVPPYDVVVMAAAPQGELRKNLAVWSKLFRELGHPGTRVFLEDQGNRKQQASAPPDAETPKAFAKEGLYLVDIFDPLERGLWPLPQGRIYSFVIA</sequence>
<comment type="caution">
    <text evidence="1">The sequence shown here is derived from an EMBL/GenBank/DDBJ whole genome shotgun (WGS) entry which is preliminary data.</text>
</comment>
<dbReference type="Proteomes" id="UP001178507">
    <property type="component" value="Unassembled WGS sequence"/>
</dbReference>
<proteinExistence type="predicted"/>
<protein>
    <submittedName>
        <fullName evidence="1">Uncharacterized protein</fullName>
    </submittedName>
</protein>
<dbReference type="SUPFAM" id="SSF53335">
    <property type="entry name" value="S-adenosyl-L-methionine-dependent methyltransferases"/>
    <property type="match status" value="1"/>
</dbReference>
<keyword evidence="2" id="KW-1185">Reference proteome</keyword>